<evidence type="ECO:0000313" key="3">
    <source>
        <dbReference type="Proteomes" id="UP001138961"/>
    </source>
</evidence>
<gene>
    <name evidence="2" type="ORF">LGQ03_02800</name>
</gene>
<evidence type="ECO:0000313" key="2">
    <source>
        <dbReference type="EMBL" id="MCB5198160.1"/>
    </source>
</evidence>
<accession>A0ABS8BR10</accession>
<protein>
    <submittedName>
        <fullName evidence="2">Uncharacterized protein</fullName>
    </submittedName>
</protein>
<sequence>MIRFVIAATALAGMAACSPGIPRLGNNMPADPMDRVAPPPTIQQPALLTAKERLVQGIEANGCELTTANAGAVLNDATISQAELGSLIPQLESEGRVEVSGDSSIRVVSDRCI</sequence>
<dbReference type="RefSeq" id="WP_226747147.1">
    <property type="nucleotide sequence ID" value="NZ_JAJATZ010000001.1"/>
</dbReference>
<dbReference type="Proteomes" id="UP001138961">
    <property type="component" value="Unassembled WGS sequence"/>
</dbReference>
<organism evidence="2 3">
    <name type="scientific">Loktanella gaetbuli</name>
    <dbReference type="NCBI Taxonomy" id="2881335"/>
    <lineage>
        <taxon>Bacteria</taxon>
        <taxon>Pseudomonadati</taxon>
        <taxon>Pseudomonadota</taxon>
        <taxon>Alphaproteobacteria</taxon>
        <taxon>Rhodobacterales</taxon>
        <taxon>Roseobacteraceae</taxon>
        <taxon>Loktanella</taxon>
    </lineage>
</organism>
<dbReference type="PROSITE" id="PS51257">
    <property type="entry name" value="PROKAR_LIPOPROTEIN"/>
    <property type="match status" value="1"/>
</dbReference>
<name>A0ABS8BR10_9RHOB</name>
<evidence type="ECO:0000256" key="1">
    <source>
        <dbReference type="SAM" id="SignalP"/>
    </source>
</evidence>
<proteinExistence type="predicted"/>
<comment type="caution">
    <text evidence="2">The sequence shown here is derived from an EMBL/GenBank/DDBJ whole genome shotgun (WGS) entry which is preliminary data.</text>
</comment>
<dbReference type="EMBL" id="JAJATZ010000001">
    <property type="protein sequence ID" value="MCB5198160.1"/>
    <property type="molecule type" value="Genomic_DNA"/>
</dbReference>
<reference evidence="2" key="1">
    <citation type="submission" date="2021-10" db="EMBL/GenBank/DDBJ databases">
        <title>Loktanella gaetbuli sp. nov., isolated from a tidal flat.</title>
        <authorList>
            <person name="Park S."/>
            <person name="Yoon J.-H."/>
        </authorList>
    </citation>
    <scope>NUCLEOTIDE SEQUENCE</scope>
    <source>
        <strain evidence="2">TSTF-M6</strain>
    </source>
</reference>
<keyword evidence="3" id="KW-1185">Reference proteome</keyword>
<keyword evidence="1" id="KW-0732">Signal</keyword>
<feature type="chain" id="PRO_5045682128" evidence="1">
    <location>
        <begin position="16"/>
        <end position="113"/>
    </location>
</feature>
<feature type="signal peptide" evidence="1">
    <location>
        <begin position="1"/>
        <end position="15"/>
    </location>
</feature>